<evidence type="ECO:0000256" key="2">
    <source>
        <dbReference type="ARBA" id="ARBA00022801"/>
    </source>
</evidence>
<dbReference type="SUPFAM" id="SSF53649">
    <property type="entry name" value="Alkaline phosphatase-like"/>
    <property type="match status" value="1"/>
</dbReference>
<gene>
    <name evidence="5" type="ORF">B1756_15685</name>
</gene>
<keyword evidence="2" id="KW-0378">Hydrolase</keyword>
<feature type="region of interest" description="Disordered" evidence="3">
    <location>
        <begin position="298"/>
        <end position="346"/>
    </location>
</feature>
<sequence length="488" mass="54935">MAPSRPHVVLLTCHDLGRYLGCYGADIETPQIDALAEAGVRFENHFVTAPQCSPSRGSFFTGRYPHVNGLMGLAHGEWELHDGERILPHYLGDVGYETHLFGLQHITQDTDRLEFDYVHSEGNLYPGVSPEVHQANRARNVADVVSGFLEREAYEAPFFAQIGFFECHRVEEDNGRFGFDSDHYETDDLETIRPPSYLPDRRGIRQDLAEMHGMVWALDEAVGTICDAIDRAGITDETLLIFTTEHGIAFPRAKGSCTDAGLEAALIVRYPGVADGGESYDELVSNVDVLPTILEVVDADPRSSDADSEPDADSEDTEASDADSVGSPSEDTDPFDSELELPDGLDGRSFLGLLTGEEYEPRERVFAEMTWHDMYNPVRALRTERYKYVKNFWHLPKVYLTKDIFASEAGRMVREEDGVPPRPYEELYDLRESPQEDENVAYEPAYQEERLELSAQLEAWMRETNDPLLDGPVTPGDYETITSWPHER</sequence>
<dbReference type="CDD" id="cd16027">
    <property type="entry name" value="SGSH"/>
    <property type="match status" value="1"/>
</dbReference>
<dbReference type="InterPro" id="IPR050738">
    <property type="entry name" value="Sulfatase"/>
</dbReference>
<feature type="domain" description="Sulfatase N-terminal" evidence="4">
    <location>
        <begin position="6"/>
        <end position="298"/>
    </location>
</feature>
<dbReference type="RefSeq" id="WP_086889398.1">
    <property type="nucleotide sequence ID" value="NZ_CP019893.1"/>
</dbReference>
<feature type="compositionally biased region" description="Acidic residues" evidence="3">
    <location>
        <begin position="306"/>
        <end position="321"/>
    </location>
</feature>
<dbReference type="PANTHER" id="PTHR42693">
    <property type="entry name" value="ARYLSULFATASE FAMILY MEMBER"/>
    <property type="match status" value="1"/>
</dbReference>
<keyword evidence="6" id="KW-1185">Reference proteome</keyword>
<evidence type="ECO:0000313" key="6">
    <source>
        <dbReference type="Proteomes" id="UP000250088"/>
    </source>
</evidence>
<dbReference type="GeneID" id="32895544"/>
<dbReference type="Proteomes" id="UP000250088">
    <property type="component" value="Chromosome"/>
</dbReference>
<dbReference type="GO" id="GO:0004065">
    <property type="term" value="F:arylsulfatase activity"/>
    <property type="evidence" value="ECO:0007669"/>
    <property type="project" value="TreeGrafter"/>
</dbReference>
<dbReference type="InterPro" id="IPR017850">
    <property type="entry name" value="Alkaline_phosphatase_core_sf"/>
</dbReference>
<dbReference type="InterPro" id="IPR000917">
    <property type="entry name" value="Sulfatase_N"/>
</dbReference>
<dbReference type="Gene3D" id="3.40.720.10">
    <property type="entry name" value="Alkaline Phosphatase, subunit A"/>
    <property type="match status" value="2"/>
</dbReference>
<name>A0A2Z2HV06_9EURY</name>
<feature type="region of interest" description="Disordered" evidence="3">
    <location>
        <begin position="465"/>
        <end position="488"/>
    </location>
</feature>
<protein>
    <submittedName>
        <fullName evidence="5">Sulfatase</fullName>
    </submittedName>
</protein>
<evidence type="ECO:0000313" key="5">
    <source>
        <dbReference type="EMBL" id="ARS91030.1"/>
    </source>
</evidence>
<evidence type="ECO:0000256" key="3">
    <source>
        <dbReference type="SAM" id="MobiDB-lite"/>
    </source>
</evidence>
<dbReference type="KEGG" id="naj:B1756_15685"/>
<dbReference type="PANTHER" id="PTHR42693:SF53">
    <property type="entry name" value="ENDO-4-O-SULFATASE"/>
    <property type="match status" value="1"/>
</dbReference>
<feature type="compositionally biased region" description="Acidic residues" evidence="3">
    <location>
        <begin position="330"/>
        <end position="343"/>
    </location>
</feature>
<organism evidence="5 6">
    <name type="scientific">Natrarchaeobaculum aegyptiacum</name>
    <dbReference type="NCBI Taxonomy" id="745377"/>
    <lineage>
        <taxon>Archaea</taxon>
        <taxon>Methanobacteriati</taxon>
        <taxon>Methanobacteriota</taxon>
        <taxon>Stenosarchaea group</taxon>
        <taxon>Halobacteria</taxon>
        <taxon>Halobacteriales</taxon>
        <taxon>Natrialbaceae</taxon>
        <taxon>Natrarchaeobaculum</taxon>
    </lineage>
</organism>
<dbReference type="OrthoDB" id="145229at2157"/>
<dbReference type="AlphaFoldDB" id="A0A2Z2HV06"/>
<evidence type="ECO:0000259" key="4">
    <source>
        <dbReference type="Pfam" id="PF00884"/>
    </source>
</evidence>
<evidence type="ECO:0000256" key="1">
    <source>
        <dbReference type="ARBA" id="ARBA00008779"/>
    </source>
</evidence>
<comment type="similarity">
    <text evidence="1">Belongs to the sulfatase family.</text>
</comment>
<dbReference type="EMBL" id="CP019893">
    <property type="protein sequence ID" value="ARS91030.1"/>
    <property type="molecule type" value="Genomic_DNA"/>
</dbReference>
<proteinExistence type="inferred from homology"/>
<accession>A0A2Z2HV06</accession>
<reference evidence="6" key="1">
    <citation type="submission" date="2017-02" db="EMBL/GenBank/DDBJ databases">
        <title>Natronthermophilus aegyptiacus gen. nov.,sp. nov., an aerobic, extremely halophilic alkalithermophilic archaeon isolated from the athalassohaline Wadi An Natrun, Egypt.</title>
        <authorList>
            <person name="Zhao B."/>
        </authorList>
    </citation>
    <scope>NUCLEOTIDE SEQUENCE [LARGE SCALE GENOMIC DNA]</scope>
    <source>
        <strain evidence="6">JW/NM-HA 15</strain>
    </source>
</reference>
<dbReference type="Pfam" id="PF00884">
    <property type="entry name" value="Sulfatase"/>
    <property type="match status" value="1"/>
</dbReference>